<dbReference type="PANTHER" id="PTHR40114">
    <property type="entry name" value="SLR0698 PROTEIN"/>
    <property type="match status" value="1"/>
</dbReference>
<dbReference type="Proteomes" id="UP000029444">
    <property type="component" value="Unassembled WGS sequence"/>
</dbReference>
<dbReference type="InterPro" id="IPR033469">
    <property type="entry name" value="CYTH-like_dom_sf"/>
</dbReference>
<feature type="active site" description="Proton acceptor" evidence="1">
    <location>
        <position position="29"/>
    </location>
</feature>
<name>A0A095UVW2_9GAMM</name>
<proteinExistence type="predicted"/>
<sequence length="156" mass="17557">MALEIERKFLVRDTGIIDTLPGERLTQGYLSHDKNATVRVRIAGDNAWLTIKGKTEGATRSEFEYAIPVGEARTMLDELCGQGVIDKTRYRLPQGELCWEIDVFHGDNDGLTVAEIELPSEDTDFDKPAWLGDEVTGEVRYYNSALSTLPYKDWGK</sequence>
<accession>A0A095UVW2</accession>
<evidence type="ECO:0000259" key="2">
    <source>
        <dbReference type="PROSITE" id="PS51707"/>
    </source>
</evidence>
<dbReference type="Gene3D" id="2.40.320.10">
    <property type="entry name" value="Hypothetical Protein Pfu-838710-001"/>
    <property type="match status" value="1"/>
</dbReference>
<dbReference type="STRING" id="1177154.Y5S_00357"/>
<dbReference type="PANTHER" id="PTHR40114:SF1">
    <property type="entry name" value="SLR0698 PROTEIN"/>
    <property type="match status" value="1"/>
</dbReference>
<dbReference type="PROSITE" id="PS51707">
    <property type="entry name" value="CYTH"/>
    <property type="match status" value="1"/>
</dbReference>
<dbReference type="RefSeq" id="WP_035229802.1">
    <property type="nucleotide sequence ID" value="NZ_ARXV01000001.1"/>
</dbReference>
<dbReference type="InterPro" id="IPR023577">
    <property type="entry name" value="CYTH_domain"/>
</dbReference>
<organism evidence="3 4">
    <name type="scientific">Alcanivorax nanhaiticus</name>
    <dbReference type="NCBI Taxonomy" id="1177154"/>
    <lineage>
        <taxon>Bacteria</taxon>
        <taxon>Pseudomonadati</taxon>
        <taxon>Pseudomonadota</taxon>
        <taxon>Gammaproteobacteria</taxon>
        <taxon>Oceanospirillales</taxon>
        <taxon>Alcanivoracaceae</taxon>
        <taxon>Alcanivorax</taxon>
    </lineage>
</organism>
<evidence type="ECO:0000313" key="4">
    <source>
        <dbReference type="Proteomes" id="UP000029444"/>
    </source>
</evidence>
<dbReference type="PIRSF" id="PIRSF016487">
    <property type="entry name" value="CYTH_UCP016487"/>
    <property type="match status" value="1"/>
</dbReference>
<protein>
    <recommendedName>
        <fullName evidence="2">CYTH domain-containing protein</fullName>
    </recommendedName>
</protein>
<dbReference type="InterPro" id="IPR012042">
    <property type="entry name" value="NeuTTM/CthTTM-like"/>
</dbReference>
<dbReference type="EMBL" id="ARXV01000001">
    <property type="protein sequence ID" value="KGD66690.1"/>
    <property type="molecule type" value="Genomic_DNA"/>
</dbReference>
<dbReference type="PATRIC" id="fig|1177154.3.peg.361"/>
<dbReference type="AlphaFoldDB" id="A0A095UVW2"/>
<dbReference type="Pfam" id="PF01928">
    <property type="entry name" value="CYTH"/>
    <property type="match status" value="1"/>
</dbReference>
<keyword evidence="4" id="KW-1185">Reference proteome</keyword>
<evidence type="ECO:0000313" key="3">
    <source>
        <dbReference type="EMBL" id="KGD66690.1"/>
    </source>
</evidence>
<reference evidence="3 4" key="1">
    <citation type="submission" date="2012-09" db="EMBL/GenBank/DDBJ databases">
        <title>Genome Sequence of alkane-degrading Bacterium Alcanivorax sp. 19-m-6.</title>
        <authorList>
            <person name="Lai Q."/>
            <person name="Shao Z."/>
        </authorList>
    </citation>
    <scope>NUCLEOTIDE SEQUENCE [LARGE SCALE GENOMIC DNA]</scope>
    <source>
        <strain evidence="3 4">19-m-6</strain>
    </source>
</reference>
<comment type="caution">
    <text evidence="3">The sequence shown here is derived from an EMBL/GenBank/DDBJ whole genome shotgun (WGS) entry which is preliminary data.</text>
</comment>
<feature type="domain" description="CYTH" evidence="2">
    <location>
        <begin position="2"/>
        <end position="148"/>
    </location>
</feature>
<dbReference type="SUPFAM" id="SSF55154">
    <property type="entry name" value="CYTH-like phosphatases"/>
    <property type="match status" value="1"/>
</dbReference>
<dbReference type="CDD" id="cd07891">
    <property type="entry name" value="CYTH-like_CthTTM-like_1"/>
    <property type="match status" value="1"/>
</dbReference>
<dbReference type="OrthoDB" id="9805588at2"/>
<dbReference type="SMART" id="SM01118">
    <property type="entry name" value="CYTH"/>
    <property type="match status" value="1"/>
</dbReference>
<dbReference type="eggNOG" id="COG2954">
    <property type="taxonomic scope" value="Bacteria"/>
</dbReference>
<gene>
    <name evidence="3" type="ORF">Y5S_00357</name>
</gene>
<evidence type="ECO:0000256" key="1">
    <source>
        <dbReference type="PIRSR" id="PIRSR016487-1"/>
    </source>
</evidence>